<protein>
    <recommendedName>
        <fullName evidence="1">HD domain-containing protein</fullName>
    </recommendedName>
</protein>
<feature type="domain" description="HD" evidence="1">
    <location>
        <begin position="59"/>
        <end position="171"/>
    </location>
</feature>
<evidence type="ECO:0000259" key="1">
    <source>
        <dbReference type="PROSITE" id="PS51831"/>
    </source>
</evidence>
<dbReference type="Pfam" id="PF01966">
    <property type="entry name" value="HD"/>
    <property type="match status" value="1"/>
</dbReference>
<dbReference type="RefSeq" id="WP_092457552.1">
    <property type="nucleotide sequence ID" value="NZ_FPCJ01000001.1"/>
</dbReference>
<dbReference type="SMART" id="SM00471">
    <property type="entry name" value="HDc"/>
    <property type="match status" value="1"/>
</dbReference>
<dbReference type="CDD" id="cd00077">
    <property type="entry name" value="HDc"/>
    <property type="match status" value="1"/>
</dbReference>
<dbReference type="AlphaFoldDB" id="A0A1I7N568"/>
<name>A0A1I7N568_9BACT</name>
<sequence length="419" mass="47871">MSQSLFQKQKIINDPVYGFIRIDDPVVFGVIEHPCYQRLRRIQQMALAHLVFPGAVHTRFQHSLGAYHLLSLALQELKNKGISISAEEETAVKLAILLHDAGHGPFSHALEGQIVAGMPHEQISRLLMKQLIMDAHGPLELALSIFDHTYPRPFLYQLVSSQLDVDRMDYLMRDSFYTGVAEGIIGYDRILKMLTVANDELMVEEKAIYSVEKFIIARRLMYWQVYLHKTVLSAETMLQKIIQRARELALQGISVPASPALQFFLTLQNPADCPPSEWLPLFCQLDDVDVLMAIKTWCAHPDPVLSWLSQALLNRQLFRLKLSSLPFDQSIISGLQQECLRQFPFLQAHTLHYFVYTGTASSYAYNPADENIRIISGQHRIRDISEVENSLINHTVSIPIKKFYICYPKSLTGQFYEPL</sequence>
<dbReference type="Gene3D" id="1.10.3210.10">
    <property type="entry name" value="Hypothetical protein af1432"/>
    <property type="match status" value="1"/>
</dbReference>
<dbReference type="PANTHER" id="PTHR11373">
    <property type="entry name" value="DEOXYNUCLEOSIDE TRIPHOSPHATE TRIPHOSPHOHYDROLASE"/>
    <property type="match status" value="1"/>
</dbReference>
<accession>A0A1I7N568</accession>
<keyword evidence="3" id="KW-1185">Reference proteome</keyword>
<dbReference type="GO" id="GO:0008832">
    <property type="term" value="F:dGTPase activity"/>
    <property type="evidence" value="ECO:0007669"/>
    <property type="project" value="TreeGrafter"/>
</dbReference>
<evidence type="ECO:0000313" key="2">
    <source>
        <dbReference type="EMBL" id="SFV29723.1"/>
    </source>
</evidence>
<organism evidence="2 3">
    <name type="scientific">Thermoflavifilum thermophilum</name>
    <dbReference type="NCBI Taxonomy" id="1393122"/>
    <lineage>
        <taxon>Bacteria</taxon>
        <taxon>Pseudomonadati</taxon>
        <taxon>Bacteroidota</taxon>
        <taxon>Chitinophagia</taxon>
        <taxon>Chitinophagales</taxon>
        <taxon>Chitinophagaceae</taxon>
        <taxon>Thermoflavifilum</taxon>
    </lineage>
</organism>
<dbReference type="InterPro" id="IPR045509">
    <property type="entry name" value="HD_assoc_2"/>
</dbReference>
<dbReference type="InterPro" id="IPR050135">
    <property type="entry name" value="dGTPase-like"/>
</dbReference>
<evidence type="ECO:0000313" key="3">
    <source>
        <dbReference type="Proteomes" id="UP000199537"/>
    </source>
</evidence>
<dbReference type="OrthoDB" id="9803619at2"/>
<dbReference type="InterPro" id="IPR003607">
    <property type="entry name" value="HD/PDEase_dom"/>
</dbReference>
<dbReference type="Pfam" id="PF19276">
    <property type="entry name" value="HD_assoc_2"/>
    <property type="match status" value="1"/>
</dbReference>
<dbReference type="SUPFAM" id="SSF109604">
    <property type="entry name" value="HD-domain/PDEase-like"/>
    <property type="match status" value="1"/>
</dbReference>
<gene>
    <name evidence="2" type="ORF">SAMN05660895_0615</name>
</gene>
<dbReference type="STRING" id="1393122.SAMN05660895_0615"/>
<dbReference type="Proteomes" id="UP000199537">
    <property type="component" value="Unassembled WGS sequence"/>
</dbReference>
<reference evidence="3" key="1">
    <citation type="submission" date="2016-10" db="EMBL/GenBank/DDBJ databases">
        <authorList>
            <person name="Varghese N."/>
            <person name="Submissions S."/>
        </authorList>
    </citation>
    <scope>NUCLEOTIDE SEQUENCE [LARGE SCALE GENOMIC DNA]</scope>
    <source>
        <strain evidence="3">DSM 14807</strain>
    </source>
</reference>
<dbReference type="InterPro" id="IPR006674">
    <property type="entry name" value="HD_domain"/>
</dbReference>
<dbReference type="GO" id="GO:0006203">
    <property type="term" value="P:dGTP catabolic process"/>
    <property type="evidence" value="ECO:0007669"/>
    <property type="project" value="TreeGrafter"/>
</dbReference>
<dbReference type="PANTHER" id="PTHR11373:SF4">
    <property type="entry name" value="DEOXYNUCLEOSIDE TRIPHOSPHATE TRIPHOSPHOHYDROLASE SAMHD1"/>
    <property type="match status" value="1"/>
</dbReference>
<proteinExistence type="predicted"/>
<dbReference type="PROSITE" id="PS51831">
    <property type="entry name" value="HD"/>
    <property type="match status" value="1"/>
</dbReference>
<dbReference type="EMBL" id="FPCJ01000001">
    <property type="protein sequence ID" value="SFV29723.1"/>
    <property type="molecule type" value="Genomic_DNA"/>
</dbReference>